<evidence type="ECO:0000313" key="2">
    <source>
        <dbReference type="Proteomes" id="UP001732700"/>
    </source>
</evidence>
<reference evidence="1" key="2">
    <citation type="submission" date="2025-09" db="UniProtKB">
        <authorList>
            <consortium name="EnsemblPlants"/>
        </authorList>
    </citation>
    <scope>IDENTIFICATION</scope>
</reference>
<dbReference type="Proteomes" id="UP001732700">
    <property type="component" value="Chromosome 2C"/>
</dbReference>
<proteinExistence type="predicted"/>
<protein>
    <submittedName>
        <fullName evidence="1">Uncharacterized protein</fullName>
    </submittedName>
</protein>
<organism evidence="1 2">
    <name type="scientific">Avena sativa</name>
    <name type="common">Oat</name>
    <dbReference type="NCBI Taxonomy" id="4498"/>
    <lineage>
        <taxon>Eukaryota</taxon>
        <taxon>Viridiplantae</taxon>
        <taxon>Streptophyta</taxon>
        <taxon>Embryophyta</taxon>
        <taxon>Tracheophyta</taxon>
        <taxon>Spermatophyta</taxon>
        <taxon>Magnoliopsida</taxon>
        <taxon>Liliopsida</taxon>
        <taxon>Poales</taxon>
        <taxon>Poaceae</taxon>
        <taxon>BOP clade</taxon>
        <taxon>Pooideae</taxon>
        <taxon>Poodae</taxon>
        <taxon>Poeae</taxon>
        <taxon>Poeae Chloroplast Group 1 (Aveneae type)</taxon>
        <taxon>Aveninae</taxon>
        <taxon>Avena</taxon>
    </lineage>
</organism>
<evidence type="ECO:0000313" key="1">
    <source>
        <dbReference type="EnsemblPlants" id="AVESA.00010b.r2.2CG0266850.1.CDS.1"/>
    </source>
</evidence>
<name>A0ACD5UJJ1_AVESA</name>
<accession>A0ACD5UJJ1</accession>
<keyword evidence="2" id="KW-1185">Reference proteome</keyword>
<reference evidence="1" key="1">
    <citation type="submission" date="2021-05" db="EMBL/GenBank/DDBJ databases">
        <authorList>
            <person name="Scholz U."/>
            <person name="Mascher M."/>
            <person name="Fiebig A."/>
        </authorList>
    </citation>
    <scope>NUCLEOTIDE SEQUENCE [LARGE SCALE GENOMIC DNA]</scope>
</reference>
<dbReference type="EnsemblPlants" id="AVESA.00010b.r2.2CG0266850.1">
    <property type="protein sequence ID" value="AVESA.00010b.r2.2CG0266850.1.CDS.1"/>
    <property type="gene ID" value="AVESA.00010b.r2.2CG0266850"/>
</dbReference>
<sequence>MLPSAGGAGTTTMTASRVADIIAMIDEHTIAGTMSGERVAAFCAMINAHCHDGSTEILHEGYKLMRRLGKGSGGRVVLAQRRSTGQTVAVKTIHARRGARRPDVGELLKEACFLAACRGHPYLVGLHGVVRDPRSREYCLVMDYVGSSLNDHLDRHVEEHGRGFPEAYVRRVMRQLLTGAAAMHERGIIHRDIKPTNILVDEDDDSMVKLCDYGSAMLIAKAVPPCGLIGTVPYMAPEMLLEKPDYDERVDSWSLGCVMAELLSGQELFQSVKTADALRKIFDALGVPGKKTWQGFKSTLPADQVQQWRAQGQEAQRQDRLRELFPEELLSSHGFHVLKGLLTCNPGKRLTVAATLRCPWFKVDATESDDASGFRSGGTELHKHIVL</sequence>